<dbReference type="InterPro" id="IPR035959">
    <property type="entry name" value="RutC-like_sf"/>
</dbReference>
<sequence>MSTVEQRLADAGHPLPSAPSPVASYVPVLRTGNLVITSGQLPTVGKEVMFTGKLGRELHEEQGQHAARLCALNALAQLKAAIGSLDYVTRIVRVEGYVQSADGFTKQSQVLNGASELLVEAFGERGKHTRIAVGVAELPMDAAVELAIWAEVPA</sequence>
<dbReference type="PANTHER" id="PTHR43760:SF1">
    <property type="entry name" value="ENDORIBONUCLEASE L-PSP_CHORISMATE MUTASE-LIKE DOMAIN-CONTAINING PROTEIN"/>
    <property type="match status" value="1"/>
</dbReference>
<comment type="caution">
    <text evidence="2">The sequence shown here is derived from an EMBL/GenBank/DDBJ whole genome shotgun (WGS) entry which is preliminary data.</text>
</comment>
<dbReference type="PANTHER" id="PTHR43760">
    <property type="entry name" value="ENDORIBONUCLEASE-RELATED"/>
    <property type="match status" value="1"/>
</dbReference>
<dbReference type="EMBL" id="DSVQ01000009">
    <property type="protein sequence ID" value="HGT38493.1"/>
    <property type="molecule type" value="Genomic_DNA"/>
</dbReference>
<protein>
    <submittedName>
        <fullName evidence="2">RidA family protein</fullName>
    </submittedName>
</protein>
<dbReference type="CDD" id="cd02199">
    <property type="entry name" value="YjgF_YER057c_UK114_like_1"/>
    <property type="match status" value="1"/>
</dbReference>
<dbReference type="Pfam" id="PF14588">
    <property type="entry name" value="YjgF_endoribonc"/>
    <property type="match status" value="1"/>
</dbReference>
<feature type="domain" description="Endoribonuclease L-PSP/chorismate mutase-like" evidence="1">
    <location>
        <begin position="5"/>
        <end position="151"/>
    </location>
</feature>
<evidence type="ECO:0000259" key="1">
    <source>
        <dbReference type="Pfam" id="PF14588"/>
    </source>
</evidence>
<reference evidence="2" key="1">
    <citation type="journal article" date="2020" name="mSystems">
        <title>Genome- and Community-Level Interaction Insights into Carbon Utilization and Element Cycling Functions of Hydrothermarchaeota in Hydrothermal Sediment.</title>
        <authorList>
            <person name="Zhou Z."/>
            <person name="Liu Y."/>
            <person name="Xu W."/>
            <person name="Pan J."/>
            <person name="Luo Z.H."/>
            <person name="Li M."/>
        </authorList>
    </citation>
    <scope>NUCLEOTIDE SEQUENCE [LARGE SCALE GENOMIC DNA]</scope>
    <source>
        <strain evidence="2">SpSt-508</strain>
    </source>
</reference>
<dbReference type="SUPFAM" id="SSF55298">
    <property type="entry name" value="YjgF-like"/>
    <property type="match status" value="1"/>
</dbReference>
<dbReference type="Gene3D" id="3.30.1330.40">
    <property type="entry name" value="RutC-like"/>
    <property type="match status" value="1"/>
</dbReference>
<accession>A0A7C4LJQ2</accession>
<proteinExistence type="predicted"/>
<evidence type="ECO:0000313" key="2">
    <source>
        <dbReference type="EMBL" id="HGT38493.1"/>
    </source>
</evidence>
<organism evidence="2">
    <name type="scientific">Schlesneria paludicola</name>
    <dbReference type="NCBI Taxonomy" id="360056"/>
    <lineage>
        <taxon>Bacteria</taxon>
        <taxon>Pseudomonadati</taxon>
        <taxon>Planctomycetota</taxon>
        <taxon>Planctomycetia</taxon>
        <taxon>Planctomycetales</taxon>
        <taxon>Planctomycetaceae</taxon>
        <taxon>Schlesneria</taxon>
    </lineage>
</organism>
<name>A0A7C4LJQ2_9PLAN</name>
<dbReference type="AlphaFoldDB" id="A0A7C4LJQ2"/>
<dbReference type="InterPro" id="IPR013813">
    <property type="entry name" value="Endoribo_LPSP/chorism_mut-like"/>
</dbReference>
<gene>
    <name evidence="2" type="ORF">ENS64_04420</name>
</gene>